<dbReference type="GO" id="GO:0098719">
    <property type="term" value="P:sodium ion import across plasma membrane"/>
    <property type="evidence" value="ECO:0007669"/>
    <property type="project" value="TreeGrafter"/>
</dbReference>
<evidence type="ECO:0000256" key="6">
    <source>
        <dbReference type="ARBA" id="ARBA00023053"/>
    </source>
</evidence>
<evidence type="ECO:0000256" key="5">
    <source>
        <dbReference type="ARBA" id="ARBA00022989"/>
    </source>
</evidence>
<evidence type="ECO:0000256" key="4">
    <source>
        <dbReference type="ARBA" id="ARBA00022692"/>
    </source>
</evidence>
<keyword evidence="7" id="KW-0406">Ion transport</keyword>
<gene>
    <name evidence="12" type="ORF">AYM40_20570</name>
</gene>
<evidence type="ECO:0000256" key="10">
    <source>
        <dbReference type="SAM" id="Phobius"/>
    </source>
</evidence>
<feature type="transmembrane region" description="Helical" evidence="10">
    <location>
        <begin position="53"/>
        <end position="71"/>
    </location>
</feature>
<dbReference type="STRING" id="1804984.AYM40_20570"/>
<evidence type="ECO:0000256" key="7">
    <source>
        <dbReference type="ARBA" id="ARBA00023065"/>
    </source>
</evidence>
<dbReference type="GO" id="GO:0015385">
    <property type="term" value="F:sodium:proton antiporter activity"/>
    <property type="evidence" value="ECO:0007669"/>
    <property type="project" value="InterPro"/>
</dbReference>
<keyword evidence="2" id="KW-0813">Transport</keyword>
<dbReference type="GO" id="GO:0051453">
    <property type="term" value="P:regulation of intracellular pH"/>
    <property type="evidence" value="ECO:0007669"/>
    <property type="project" value="TreeGrafter"/>
</dbReference>
<evidence type="ECO:0000259" key="11">
    <source>
        <dbReference type="Pfam" id="PF00999"/>
    </source>
</evidence>
<evidence type="ECO:0000256" key="9">
    <source>
        <dbReference type="ARBA" id="ARBA00023201"/>
    </source>
</evidence>
<dbReference type="Pfam" id="PF00999">
    <property type="entry name" value="Na_H_Exchanger"/>
    <property type="match status" value="1"/>
</dbReference>
<evidence type="ECO:0000313" key="12">
    <source>
        <dbReference type="EMBL" id="ANB74853.1"/>
    </source>
</evidence>
<feature type="transmembrane region" description="Helical" evidence="10">
    <location>
        <begin position="83"/>
        <end position="103"/>
    </location>
</feature>
<proteinExistence type="predicted"/>
<feature type="domain" description="Cation/H+ exchanger transmembrane" evidence="11">
    <location>
        <begin position="11"/>
        <end position="135"/>
    </location>
</feature>
<evidence type="ECO:0000256" key="1">
    <source>
        <dbReference type="ARBA" id="ARBA00004651"/>
    </source>
</evidence>
<organism evidence="12 13">
    <name type="scientific">Paraburkholderia phytofirmans OLGA172</name>
    <dbReference type="NCBI Taxonomy" id="1417228"/>
    <lineage>
        <taxon>Bacteria</taxon>
        <taxon>Pseudomonadati</taxon>
        <taxon>Pseudomonadota</taxon>
        <taxon>Betaproteobacteria</taxon>
        <taxon>Burkholderiales</taxon>
        <taxon>Burkholderiaceae</taxon>
        <taxon>Paraburkholderia</taxon>
    </lineage>
</organism>
<dbReference type="KEGG" id="buz:AYM40_20570"/>
<name>A0A161I7G0_9BURK</name>
<comment type="subcellular location">
    <subcellularLocation>
        <location evidence="1">Cell membrane</location>
        <topology evidence="1">Multi-pass membrane protein</topology>
    </subcellularLocation>
</comment>
<sequence length="172" mass="18949">MGFKLVLLSLVAMIGLQLLAKRLRLPPAAALPVGGAAMAFVLGLPTINLDPELVLIVFLPPLLMDCAYFSVWDEFKRNLGGILLLAIGAVAFTTLAVGLVVHWVVPSLPWSACFALGAIVSPPDAIAAKAVLERVRKWRSSQANDHKERHVHFFSNPRDRYRSHSRPRRIPR</sequence>
<keyword evidence="5 10" id="KW-1133">Transmembrane helix</keyword>
<accession>A0A161I7G0</accession>
<dbReference type="AlphaFoldDB" id="A0A161I7G0"/>
<dbReference type="GO" id="GO:0005886">
    <property type="term" value="C:plasma membrane"/>
    <property type="evidence" value="ECO:0007669"/>
    <property type="project" value="UniProtKB-SubCell"/>
</dbReference>
<keyword evidence="3" id="KW-1003">Cell membrane</keyword>
<dbReference type="PANTHER" id="PTHR10110">
    <property type="entry name" value="SODIUM/HYDROGEN EXCHANGER"/>
    <property type="match status" value="1"/>
</dbReference>
<evidence type="ECO:0000256" key="2">
    <source>
        <dbReference type="ARBA" id="ARBA00022448"/>
    </source>
</evidence>
<keyword evidence="4 10" id="KW-0812">Transmembrane</keyword>
<evidence type="ECO:0000256" key="8">
    <source>
        <dbReference type="ARBA" id="ARBA00023136"/>
    </source>
</evidence>
<keyword evidence="9" id="KW-0739">Sodium transport</keyword>
<dbReference type="InterPro" id="IPR018422">
    <property type="entry name" value="Cation/H_exchanger_CPA1"/>
</dbReference>
<keyword evidence="6" id="KW-0915">Sodium</keyword>
<dbReference type="InterPro" id="IPR006153">
    <property type="entry name" value="Cation/H_exchanger_TM"/>
</dbReference>
<evidence type="ECO:0000313" key="13">
    <source>
        <dbReference type="Proteomes" id="UP000076852"/>
    </source>
</evidence>
<dbReference type="GO" id="GO:0015386">
    <property type="term" value="F:potassium:proton antiporter activity"/>
    <property type="evidence" value="ECO:0007669"/>
    <property type="project" value="TreeGrafter"/>
</dbReference>
<keyword evidence="8 10" id="KW-0472">Membrane</keyword>
<reference evidence="12 13" key="1">
    <citation type="journal article" date="2016" name="Gene">
        <title>PacBio SMRT assembly of a complex multi-replicon genome reveals chlorocatechol degradative operon in a region of genome plasticity.</title>
        <authorList>
            <person name="Ricker N."/>
            <person name="Shen S.Y."/>
            <person name="Goordial J."/>
            <person name="Jin S."/>
            <person name="Fulthorpe R.R."/>
        </authorList>
    </citation>
    <scope>NUCLEOTIDE SEQUENCE [LARGE SCALE GENOMIC DNA]</scope>
    <source>
        <strain evidence="12 13">OLGA172</strain>
    </source>
</reference>
<keyword evidence="13" id="KW-1185">Reference proteome</keyword>
<dbReference type="EMBL" id="CP014579">
    <property type="protein sequence ID" value="ANB74853.1"/>
    <property type="molecule type" value="Genomic_DNA"/>
</dbReference>
<dbReference type="PANTHER" id="PTHR10110:SF86">
    <property type="entry name" value="SODIUM_HYDROGEN EXCHANGER 7"/>
    <property type="match status" value="1"/>
</dbReference>
<protein>
    <recommendedName>
        <fullName evidence="11">Cation/H+ exchanger transmembrane domain-containing protein</fullName>
    </recommendedName>
</protein>
<dbReference type="Proteomes" id="UP000076852">
    <property type="component" value="Chromosome 2"/>
</dbReference>
<evidence type="ECO:0000256" key="3">
    <source>
        <dbReference type="ARBA" id="ARBA00022475"/>
    </source>
</evidence>